<organism evidence="2 3">
    <name type="scientific">Acinetobacter pecorum</name>
    <dbReference type="NCBI Taxonomy" id="2762215"/>
    <lineage>
        <taxon>Bacteria</taxon>
        <taxon>Pseudomonadati</taxon>
        <taxon>Pseudomonadota</taxon>
        <taxon>Gammaproteobacteria</taxon>
        <taxon>Moraxellales</taxon>
        <taxon>Moraxellaceae</taxon>
        <taxon>Acinetobacter</taxon>
    </lineage>
</organism>
<dbReference type="Proteomes" id="UP000621930">
    <property type="component" value="Unassembled WGS sequence"/>
</dbReference>
<evidence type="ECO:0008006" key="4">
    <source>
        <dbReference type="Google" id="ProtNLM"/>
    </source>
</evidence>
<reference evidence="2 3" key="1">
    <citation type="submission" date="2020-08" db="EMBL/GenBank/DDBJ databases">
        <title>A Genomic Blueprint of the Chicken Gut Microbiome.</title>
        <authorList>
            <person name="Gilroy R."/>
            <person name="Ravi A."/>
            <person name="Getino M."/>
            <person name="Pursley I."/>
            <person name="Horton D.L."/>
            <person name="Alikhan N.-F."/>
            <person name="Baker D."/>
            <person name="Gharbi K."/>
            <person name="Hall N."/>
            <person name="Watson M."/>
            <person name="Adriaenssens E.M."/>
            <person name="Foster-Nyarko E."/>
            <person name="Jarju S."/>
            <person name="Secka A."/>
            <person name="Antonio M."/>
            <person name="Oren A."/>
            <person name="Chaudhuri R."/>
            <person name="La Ragione R.M."/>
            <person name="Hildebrand F."/>
            <person name="Pallen M.J."/>
        </authorList>
    </citation>
    <scope>NUCLEOTIDE SEQUENCE [LARGE SCALE GENOMIC DNA]</scope>
    <source>
        <strain evidence="2 3">Sa1BUA6</strain>
    </source>
</reference>
<proteinExistence type="predicted"/>
<keyword evidence="1" id="KW-0732">Signal</keyword>
<evidence type="ECO:0000313" key="2">
    <source>
        <dbReference type="EMBL" id="MBD8009451.1"/>
    </source>
</evidence>
<dbReference type="EMBL" id="JACSPT010000010">
    <property type="protein sequence ID" value="MBD8009451.1"/>
    <property type="molecule type" value="Genomic_DNA"/>
</dbReference>
<keyword evidence="3" id="KW-1185">Reference proteome</keyword>
<feature type="chain" id="PRO_5045911684" description="PilC beta-propeller domain-containing protein" evidence="1">
    <location>
        <begin position="27"/>
        <end position="1410"/>
    </location>
</feature>
<protein>
    <recommendedName>
        <fullName evidence="4">PilC beta-propeller domain-containing protein</fullName>
    </recommendedName>
</protein>
<evidence type="ECO:0000256" key="1">
    <source>
        <dbReference type="SAM" id="SignalP"/>
    </source>
</evidence>
<gene>
    <name evidence="2" type="ORF">H9629_08885</name>
</gene>
<comment type="caution">
    <text evidence="2">The sequence shown here is derived from an EMBL/GenBank/DDBJ whole genome shotgun (WGS) entry which is preliminary data.</text>
</comment>
<evidence type="ECO:0000313" key="3">
    <source>
        <dbReference type="Proteomes" id="UP000621930"/>
    </source>
</evidence>
<sequence>MKLKPLVYMMAMLPAIFLPATTTLHASDLSIYKSNVKGNASILLMLDTSGSMGISSLVLPKNNTYGSPGDVDTPLCKRIQVNEGSNIWEWAYNLEGADGKTAIKKTVTIGGTAVDYYMRGCTKGGVAEYDRLSRLKDAIIQLLAKLEDEGGLPDETSIGLGHFSSKTPLLVGKSDNKLTDSHSGRILIPVGKLDNAKRLALAQKIAEFQSVDSTTDGKGDSNANLKFSSTKFPDILRPSSGTPTAQAYAEAAAAMMGTGTGYNATIFGLSSVQYIYDGYMVKQYKDEDGQAYFICASLGAGRVSNNLGDVKQCPSAWPDYDRTNKTITSGTLVYKPDASAATGWARVTASELKAKVGDMNSTWEIYSKLPEGWRLDGWMKVNHEPMDLETMGGIVYSYENKVKDYFKVDGNDKNKCEKNGGSWDNNRNPKCGKNTEGNVIRGLVAYRTNPFALQETRTAHTNNTLGGYRYSEPATKAADNKYIRGGTVSSCEGNGIYFLTDGAPNSSLPVMAKTVMNEALDNSTYHITDDEYNNATKLISPKFKSNLFDGETGSWEYIGLFAQKLADATKNPLGKSIKTAVVGFGSSFAGVPRSDEGVYNCEGIPNKDNDLGRDTYNACKWGSDEYGKGGFYYAVNSSDISDSIIDFVDKVGASFEPSSMGTISVPRDPLDQTQMMGEGFFPMIVPTDAATVRTWIGNLKKYKIEDGTLKDASGNAIYTESATSQSINKSAKDLWSNALTSDDHSSALSGGALNNIPVTSLMDIDGEFSKDSSQRNLFIVDFSENETGIKQIAKAVTKESLATDYSAGDDEPEALSENITAEQRYALLNYLGYKTAYLPANLAITSDILREYNKPNVPYRFLGGVVHSTPLMVTKSAMIKADGTGTDKRDEYVVYGSFEGGLHIVDAGTGEEKSVFVPEEILRNQTETLANPDAKSENGLAYGVDAPWALDSAYKVTTETIDDTTTTSYKATRLNIYGGLRMGGEALYGLNIENPSSPKLLFHSTPSDAGFERMGQIWAKPTVTEILVKGKRKRVLIFGGGYDADIYEKPADAFVEPTVATKGNALYIVEADSGTLIARVSSNNASAVVDSTNDQSVEVKYSVVGQPVVRDYNADGLADMIYFADLGGQIFRVDLNNNAQFLSSASADVIVRTKRIAHLATNTFTPRFYERLTTAVFNTDSGKLAVLVTAGSGNRSYPLEAENAPNSVYGILDYDAALTGLEKSTYSGFQAEATAENLAERGKLGVIQTSIEWGEGGTGEDDKFRKAMTPNGTLRGWMLQLANTGTGNVAKSMEESQLIAGDLYVNVYDPNASLSATGSNQCGGGVKGLSTIHRICTPYADCAAYVNKSYQGIVGPTLGKVTGKDRASRLIGPVKPTSETCVGNCTPEGTSELPEYSQKRTIKPTRWFEW</sequence>
<accession>A0ABR8VXF0</accession>
<name>A0ABR8VXF0_9GAMM</name>
<feature type="signal peptide" evidence="1">
    <location>
        <begin position="1"/>
        <end position="26"/>
    </location>
</feature>